<dbReference type="PANTHER" id="PTHR46558">
    <property type="entry name" value="TRACRIPTIONAL REGULATORY PROTEIN-RELATED-RELATED"/>
    <property type="match status" value="1"/>
</dbReference>
<dbReference type="SMART" id="SM00530">
    <property type="entry name" value="HTH_XRE"/>
    <property type="match status" value="1"/>
</dbReference>
<feature type="domain" description="HTH cro/C1-type" evidence="3">
    <location>
        <begin position="16"/>
        <end position="70"/>
    </location>
</feature>
<dbReference type="InterPro" id="IPR001387">
    <property type="entry name" value="Cro/C1-type_HTH"/>
</dbReference>
<evidence type="ECO:0000256" key="1">
    <source>
        <dbReference type="ARBA" id="ARBA00023125"/>
    </source>
</evidence>
<dbReference type="InterPro" id="IPR010982">
    <property type="entry name" value="Lambda_DNA-bd_dom_sf"/>
</dbReference>
<dbReference type="AlphaFoldDB" id="A0A5R9CTG2"/>
<sequence>MLRRIKMNNIHFAQKLKKARSDLAITQQQLADKLHVSRKTVSGWETGRTRPDIDMLRQMADIYHISLDELVSDAKAPEHQSDSIHREKGLITRVTTTTLDIILAILIVQRFTHNSRYDNVFLMMDYLIYFGFGLRLLLTRWVLKILHSVRSPIFLICYFLFGAFSICAAFSNLFNMGFAFQLTIGIIGLAGLVNLIAIGLLKPNGKNDNRV</sequence>
<keyword evidence="2" id="KW-1133">Transmembrane helix</keyword>
<dbReference type="SUPFAM" id="SSF47413">
    <property type="entry name" value="lambda repressor-like DNA-binding domains"/>
    <property type="match status" value="1"/>
</dbReference>
<evidence type="ECO:0000313" key="4">
    <source>
        <dbReference type="EMBL" id="TLQ18610.1"/>
    </source>
</evidence>
<dbReference type="GO" id="GO:0003677">
    <property type="term" value="F:DNA binding"/>
    <property type="evidence" value="ECO:0007669"/>
    <property type="project" value="UniProtKB-KW"/>
</dbReference>
<evidence type="ECO:0000256" key="2">
    <source>
        <dbReference type="SAM" id="Phobius"/>
    </source>
</evidence>
<dbReference type="Pfam" id="PF01381">
    <property type="entry name" value="HTH_3"/>
    <property type="match status" value="1"/>
</dbReference>
<dbReference type="PANTHER" id="PTHR46558:SF13">
    <property type="entry name" value="HTH-TYPE TRANSCRIPTIONAL REGULATOR IMMR"/>
    <property type="match status" value="1"/>
</dbReference>
<reference evidence="4 5" key="1">
    <citation type="submission" date="2019-05" db="EMBL/GenBank/DDBJ databases">
        <title>The metagenome of a microbial culture collection derived from dairy environment covers the genomic content of the human microbiome.</title>
        <authorList>
            <person name="Roder T."/>
            <person name="Wuthrich D."/>
            <person name="Sattari Z."/>
            <person name="Von Ah U."/>
            <person name="Bar C."/>
            <person name="Ronchi F."/>
            <person name="Macpherson A.J."/>
            <person name="Ganal-Vonarburg S.C."/>
            <person name="Bruggmann R."/>
            <person name="Vergeres G."/>
        </authorList>
    </citation>
    <scope>NUCLEOTIDE SEQUENCE [LARGE SCALE GENOMIC DNA]</scope>
    <source>
        <strain evidence="4 5">FAM 1079</strain>
    </source>
</reference>
<feature type="transmembrane region" description="Helical" evidence="2">
    <location>
        <begin position="180"/>
        <end position="201"/>
    </location>
</feature>
<dbReference type="EMBL" id="VBSX01000020">
    <property type="protein sequence ID" value="TLQ18610.1"/>
    <property type="molecule type" value="Genomic_DNA"/>
</dbReference>
<organism evidence="4 5">
    <name type="scientific">Lentilactobacillus parafarraginis</name>
    <dbReference type="NCBI Taxonomy" id="390842"/>
    <lineage>
        <taxon>Bacteria</taxon>
        <taxon>Bacillati</taxon>
        <taxon>Bacillota</taxon>
        <taxon>Bacilli</taxon>
        <taxon>Lactobacillales</taxon>
        <taxon>Lactobacillaceae</taxon>
        <taxon>Lentilactobacillus</taxon>
    </lineage>
</organism>
<keyword evidence="2" id="KW-0472">Membrane</keyword>
<name>A0A5R9CTG2_9LACO</name>
<dbReference type="PROSITE" id="PS50943">
    <property type="entry name" value="HTH_CROC1"/>
    <property type="match status" value="1"/>
</dbReference>
<evidence type="ECO:0000313" key="5">
    <source>
        <dbReference type="Proteomes" id="UP000305100"/>
    </source>
</evidence>
<keyword evidence="1" id="KW-0238">DNA-binding</keyword>
<dbReference type="OrthoDB" id="9805856at2"/>
<feature type="transmembrane region" description="Helical" evidence="2">
    <location>
        <begin position="155"/>
        <end position="174"/>
    </location>
</feature>
<dbReference type="Proteomes" id="UP000305100">
    <property type="component" value="Unassembled WGS sequence"/>
</dbReference>
<proteinExistence type="predicted"/>
<feature type="transmembrane region" description="Helical" evidence="2">
    <location>
        <begin position="90"/>
        <end position="108"/>
    </location>
</feature>
<comment type="caution">
    <text evidence="4">The sequence shown here is derived from an EMBL/GenBank/DDBJ whole genome shotgun (WGS) entry which is preliminary data.</text>
</comment>
<dbReference type="Gene3D" id="1.10.260.40">
    <property type="entry name" value="lambda repressor-like DNA-binding domains"/>
    <property type="match status" value="1"/>
</dbReference>
<dbReference type="CDD" id="cd00093">
    <property type="entry name" value="HTH_XRE"/>
    <property type="match status" value="1"/>
</dbReference>
<gene>
    <name evidence="4" type="ORF">FEZ41_08800</name>
</gene>
<feature type="transmembrane region" description="Helical" evidence="2">
    <location>
        <begin position="120"/>
        <end position="143"/>
    </location>
</feature>
<protein>
    <submittedName>
        <fullName evidence="4">Helix-turn-helix transcriptional regulator</fullName>
    </submittedName>
</protein>
<accession>A0A5R9CTG2</accession>
<keyword evidence="2" id="KW-0812">Transmembrane</keyword>
<evidence type="ECO:0000259" key="3">
    <source>
        <dbReference type="PROSITE" id="PS50943"/>
    </source>
</evidence>